<evidence type="ECO:0000313" key="2">
    <source>
        <dbReference type="EMBL" id="VIP04523.1"/>
    </source>
</evidence>
<proteinExistence type="predicted"/>
<accession>A0A6C2YTS1</accession>
<evidence type="ECO:0000313" key="3">
    <source>
        <dbReference type="Proteomes" id="UP000464378"/>
    </source>
</evidence>
<dbReference type="KEGG" id="tim:GMBLW1_46700"/>
<feature type="region of interest" description="Disordered" evidence="1">
    <location>
        <begin position="30"/>
        <end position="58"/>
    </location>
</feature>
<name>A0A6C2YTS1_9BACT</name>
<dbReference type="RefSeq" id="WP_162659597.1">
    <property type="nucleotide sequence ID" value="NZ_LR593887.1"/>
</dbReference>
<evidence type="ECO:0000256" key="1">
    <source>
        <dbReference type="SAM" id="MobiDB-lite"/>
    </source>
</evidence>
<dbReference type="AlphaFoldDB" id="A0A6C2YTS1"/>
<dbReference type="EMBL" id="LR586016">
    <property type="protein sequence ID" value="VIP04523.1"/>
    <property type="molecule type" value="Genomic_DNA"/>
</dbReference>
<gene>
    <name evidence="2" type="ORF">GMBLW1_46700</name>
</gene>
<reference evidence="2" key="1">
    <citation type="submission" date="2019-04" db="EMBL/GenBank/DDBJ databases">
        <authorList>
            <consortium name="Science for Life Laboratories"/>
        </authorList>
    </citation>
    <scope>NUCLEOTIDE SEQUENCE</scope>
    <source>
        <strain evidence="2">MBLW1</strain>
    </source>
</reference>
<dbReference type="EMBL" id="LR593887">
    <property type="protein sequence ID" value="VTS06407.1"/>
    <property type="molecule type" value="Genomic_DNA"/>
</dbReference>
<organism evidence="2">
    <name type="scientific">Tuwongella immobilis</name>
    <dbReference type="NCBI Taxonomy" id="692036"/>
    <lineage>
        <taxon>Bacteria</taxon>
        <taxon>Pseudomonadati</taxon>
        <taxon>Planctomycetota</taxon>
        <taxon>Planctomycetia</taxon>
        <taxon>Gemmatales</taxon>
        <taxon>Gemmataceae</taxon>
        <taxon>Tuwongella</taxon>
    </lineage>
</organism>
<sequence length="137" mass="14375">MTPANPRPNPDAILSEAELDTLLKRFFASEQPQPWPAAPRPAVAQPASASIVRRSTPQNAPARTLALCLGLLLALCWFASQSTGISGTTAPGANPSLLNGSEATVPVDLMRMQVDPGILPAGKPLPQKKPTFSPKSN</sequence>
<keyword evidence="3" id="KW-1185">Reference proteome</keyword>
<dbReference type="InParanoid" id="A0A6C2YTS1"/>
<protein>
    <submittedName>
        <fullName evidence="2">Uncharacterized protein</fullName>
    </submittedName>
</protein>
<dbReference type="Proteomes" id="UP000464378">
    <property type="component" value="Chromosome"/>
</dbReference>
<feature type="compositionally biased region" description="Low complexity" evidence="1">
    <location>
        <begin position="40"/>
        <end position="49"/>
    </location>
</feature>
<feature type="region of interest" description="Disordered" evidence="1">
    <location>
        <begin position="116"/>
        <end position="137"/>
    </location>
</feature>